<dbReference type="InterPro" id="IPR036390">
    <property type="entry name" value="WH_DNA-bd_sf"/>
</dbReference>
<dbReference type="Proteomes" id="UP000199287">
    <property type="component" value="Unassembled WGS sequence"/>
</dbReference>
<dbReference type="Gene3D" id="1.10.10.10">
    <property type="entry name" value="Winged helix-like DNA-binding domain superfamily/Winged helix DNA-binding domain"/>
    <property type="match status" value="1"/>
</dbReference>
<dbReference type="GO" id="GO:0003677">
    <property type="term" value="F:DNA binding"/>
    <property type="evidence" value="ECO:0007669"/>
    <property type="project" value="UniProtKB-KW"/>
</dbReference>
<feature type="compositionally biased region" description="Basic and acidic residues" evidence="7">
    <location>
        <begin position="78"/>
        <end position="90"/>
    </location>
</feature>
<dbReference type="InterPro" id="IPR002543">
    <property type="entry name" value="FtsK_dom"/>
</dbReference>
<protein>
    <submittedName>
        <fullName evidence="10">DNA segregation ATPase FtsK/SpoIIIE, S-DNA-T family</fullName>
    </submittedName>
</protein>
<dbReference type="Pfam" id="PF17854">
    <property type="entry name" value="FtsK_alpha"/>
    <property type="match status" value="1"/>
</dbReference>
<dbReference type="SUPFAM" id="SSF52540">
    <property type="entry name" value="P-loop containing nucleoside triphosphate hydrolases"/>
    <property type="match status" value="1"/>
</dbReference>
<dbReference type="GO" id="GO:0005524">
    <property type="term" value="F:ATP binding"/>
    <property type="evidence" value="ECO:0007669"/>
    <property type="project" value="UniProtKB-UniRule"/>
</dbReference>
<feature type="region of interest" description="Disordered" evidence="7">
    <location>
        <begin position="153"/>
        <end position="181"/>
    </location>
</feature>
<keyword evidence="4" id="KW-0238">DNA-binding</keyword>
<dbReference type="InterPro" id="IPR027417">
    <property type="entry name" value="P-loop_NTPase"/>
</dbReference>
<keyword evidence="2 5" id="KW-0547">Nucleotide-binding</keyword>
<evidence type="ECO:0000256" key="6">
    <source>
        <dbReference type="SAM" id="Coils"/>
    </source>
</evidence>
<dbReference type="Pfam" id="PF09397">
    <property type="entry name" value="FtsK_gamma"/>
    <property type="match status" value="1"/>
</dbReference>
<evidence type="ECO:0000256" key="8">
    <source>
        <dbReference type="SAM" id="Phobius"/>
    </source>
</evidence>
<feature type="domain" description="FtsK" evidence="9">
    <location>
        <begin position="388"/>
        <end position="575"/>
    </location>
</feature>
<comment type="similarity">
    <text evidence="1">Belongs to the FtsK/SpoIIIE/SftA family.</text>
</comment>
<feature type="region of interest" description="Disordered" evidence="7">
    <location>
        <begin position="698"/>
        <end position="720"/>
    </location>
</feature>
<dbReference type="OrthoDB" id="9807790at2"/>
<organism evidence="10 11">
    <name type="scientific">Tindallia magadiensis</name>
    <dbReference type="NCBI Taxonomy" id="69895"/>
    <lineage>
        <taxon>Bacteria</taxon>
        <taxon>Bacillati</taxon>
        <taxon>Bacillota</taxon>
        <taxon>Clostridia</taxon>
        <taxon>Peptostreptococcales</taxon>
        <taxon>Tindalliaceae</taxon>
        <taxon>Tindallia</taxon>
    </lineage>
</organism>
<dbReference type="InterPro" id="IPR036388">
    <property type="entry name" value="WH-like_DNA-bd_sf"/>
</dbReference>
<keyword evidence="3 5" id="KW-0067">ATP-binding</keyword>
<feature type="transmembrane region" description="Helical" evidence="8">
    <location>
        <begin position="37"/>
        <end position="56"/>
    </location>
</feature>
<dbReference type="InterPro" id="IPR041027">
    <property type="entry name" value="FtsK_alpha"/>
</dbReference>
<dbReference type="STRING" id="69895.SAMN05192551_101510"/>
<evidence type="ECO:0000256" key="4">
    <source>
        <dbReference type="ARBA" id="ARBA00023125"/>
    </source>
</evidence>
<name>A0A1I3B167_9FIRM</name>
<gene>
    <name evidence="10" type="ORF">SAMN05192551_101510</name>
</gene>
<dbReference type="InterPro" id="IPR050206">
    <property type="entry name" value="FtsK/SpoIIIE/SftA"/>
</dbReference>
<keyword evidence="6" id="KW-0175">Coiled coil</keyword>
<evidence type="ECO:0000259" key="9">
    <source>
        <dbReference type="PROSITE" id="PS50901"/>
    </source>
</evidence>
<feature type="region of interest" description="Disordered" evidence="7">
    <location>
        <begin position="62"/>
        <end position="92"/>
    </location>
</feature>
<dbReference type="GO" id="GO:0016020">
    <property type="term" value="C:membrane"/>
    <property type="evidence" value="ECO:0007669"/>
    <property type="project" value="UniProtKB-SubCell"/>
</dbReference>
<dbReference type="AlphaFoldDB" id="A0A1I3B167"/>
<evidence type="ECO:0000313" key="10">
    <source>
        <dbReference type="EMBL" id="SFH55846.1"/>
    </source>
</evidence>
<evidence type="ECO:0000256" key="3">
    <source>
        <dbReference type="ARBA" id="ARBA00022840"/>
    </source>
</evidence>
<evidence type="ECO:0000256" key="1">
    <source>
        <dbReference type="ARBA" id="ARBA00006474"/>
    </source>
</evidence>
<feature type="coiled-coil region" evidence="6">
    <location>
        <begin position="265"/>
        <end position="292"/>
    </location>
</feature>
<dbReference type="InterPro" id="IPR003593">
    <property type="entry name" value="AAA+_ATPase"/>
</dbReference>
<keyword evidence="8" id="KW-0812">Transmembrane</keyword>
<proteinExistence type="inferred from homology"/>
<dbReference type="CDD" id="cd01127">
    <property type="entry name" value="TrwB_TraG_TraD_VirD4"/>
    <property type="match status" value="1"/>
</dbReference>
<dbReference type="PANTHER" id="PTHR22683">
    <property type="entry name" value="SPORULATION PROTEIN RELATED"/>
    <property type="match status" value="1"/>
</dbReference>
<dbReference type="Pfam" id="PF01580">
    <property type="entry name" value="FtsK_SpoIIIE"/>
    <property type="match status" value="1"/>
</dbReference>
<dbReference type="EMBL" id="FOQA01000001">
    <property type="protein sequence ID" value="SFH55846.1"/>
    <property type="molecule type" value="Genomic_DNA"/>
</dbReference>
<dbReference type="Gene3D" id="3.40.50.300">
    <property type="entry name" value="P-loop containing nucleotide triphosphate hydrolases"/>
    <property type="match status" value="1"/>
</dbReference>
<accession>A0A1I3B167</accession>
<dbReference type="SMART" id="SM00843">
    <property type="entry name" value="Ftsk_gamma"/>
    <property type="match status" value="1"/>
</dbReference>
<dbReference type="SUPFAM" id="SSF46785">
    <property type="entry name" value="Winged helix' DNA-binding domain"/>
    <property type="match status" value="1"/>
</dbReference>
<evidence type="ECO:0000256" key="5">
    <source>
        <dbReference type="PROSITE-ProRule" id="PRU00289"/>
    </source>
</evidence>
<dbReference type="PANTHER" id="PTHR22683:SF41">
    <property type="entry name" value="DNA TRANSLOCASE FTSK"/>
    <property type="match status" value="1"/>
</dbReference>
<sequence>MTRYQKKKKKRFIIWQVCSYLLIIGIMFWWLDNRWLSIFLSVIMIILYTAIVGRIIRKSKSTRNRRVRTTGTSGSKLNSDDTDSRRDPVRKPNIYLEYEPTDKVDVNLSGQSEREKVERQAKEESEWQIHRQRVRDLIEKSQKEQIREKHEQLEQEVKKSSHWVDVSPQKEENPDSHNAKTEKQVLSEALFSKKEPISTEERFLRKEPVPTEKLVPNKECFSTREEVPTEGTERKELNPESSKINLEKKETYIRPSLAMLNPMKKKAVTECREKLDQQAELLEETLESFGVKAKVRNVTQGPAITRYELQPERGVKVSKVTNLSDDIALNMAAPSIRIEAPIPGKAAIGIEVPNSETSLVTFREIIERSGDKRSRALLPFAIGKNISGDSVIFDLTKAPHLLIAGATGSGKSVCINTLILSLLYSAEPEHVKLLLIDPKVVELNRYNGIPHLITPVISDPKKATASLKWAVQEMEDRYQEFASMGVRDIEGYHQKESKESMPYVMIIIDELADLMMVAAKEVEDTICRLAQKARAAGIHLVLATQRPSVDVITGLIKANIPSRIAFSVASQIDSRTILDMAGAEKLLGRGDMLFHPVGANKPMRIQGAFLEDDEVQKTVQYLKQFDVTNRFGESLEAEIEKKEELMDEEPGESEDVFQDALRIAFEHQQISISMLQRKLKMGFNRAARLIDEMEERGYVGPSEGTKPRKVITGSHSTKIE</sequence>
<keyword evidence="8" id="KW-1133">Transmembrane helix</keyword>
<feature type="binding site" evidence="5">
    <location>
        <begin position="405"/>
        <end position="412"/>
    </location>
    <ligand>
        <name>ATP</name>
        <dbReference type="ChEBI" id="CHEBI:30616"/>
    </ligand>
</feature>
<evidence type="ECO:0000256" key="2">
    <source>
        <dbReference type="ARBA" id="ARBA00022741"/>
    </source>
</evidence>
<dbReference type="SMART" id="SM00382">
    <property type="entry name" value="AAA"/>
    <property type="match status" value="1"/>
</dbReference>
<keyword evidence="11" id="KW-1185">Reference proteome</keyword>
<feature type="transmembrane region" description="Helical" evidence="8">
    <location>
        <begin position="12"/>
        <end position="31"/>
    </location>
</feature>
<keyword evidence="8" id="KW-0472">Membrane</keyword>
<dbReference type="RefSeq" id="WP_093369321.1">
    <property type="nucleotide sequence ID" value="NZ_FOQA01000001.1"/>
</dbReference>
<reference evidence="11" key="1">
    <citation type="submission" date="2016-10" db="EMBL/GenBank/DDBJ databases">
        <authorList>
            <person name="Varghese N."/>
            <person name="Submissions S."/>
        </authorList>
    </citation>
    <scope>NUCLEOTIDE SEQUENCE [LARGE SCALE GENOMIC DNA]</scope>
    <source>
        <strain evidence="11">Z-7934</strain>
    </source>
</reference>
<evidence type="ECO:0000256" key="7">
    <source>
        <dbReference type="SAM" id="MobiDB-lite"/>
    </source>
</evidence>
<dbReference type="InterPro" id="IPR018541">
    <property type="entry name" value="Ftsk_gamma"/>
</dbReference>
<feature type="compositionally biased region" description="Basic and acidic residues" evidence="7">
    <location>
        <begin position="168"/>
        <end position="181"/>
    </location>
</feature>
<evidence type="ECO:0000313" key="11">
    <source>
        <dbReference type="Proteomes" id="UP000199287"/>
    </source>
</evidence>
<dbReference type="Gene3D" id="3.30.980.40">
    <property type="match status" value="1"/>
</dbReference>
<dbReference type="PROSITE" id="PS50901">
    <property type="entry name" value="FTSK"/>
    <property type="match status" value="1"/>
</dbReference>